<keyword evidence="2" id="KW-1185">Reference proteome</keyword>
<dbReference type="EMBL" id="VTPC01001511">
    <property type="protein sequence ID" value="KAF2901689.1"/>
    <property type="molecule type" value="Genomic_DNA"/>
</dbReference>
<proteinExistence type="predicted"/>
<accession>A0A8K0D9L2</accession>
<dbReference type="AlphaFoldDB" id="A0A8K0D9L2"/>
<organism evidence="1 2">
    <name type="scientific">Ignelater luminosus</name>
    <name type="common">Cucubano</name>
    <name type="synonym">Pyrophorus luminosus</name>
    <dbReference type="NCBI Taxonomy" id="2038154"/>
    <lineage>
        <taxon>Eukaryota</taxon>
        <taxon>Metazoa</taxon>
        <taxon>Ecdysozoa</taxon>
        <taxon>Arthropoda</taxon>
        <taxon>Hexapoda</taxon>
        <taxon>Insecta</taxon>
        <taxon>Pterygota</taxon>
        <taxon>Neoptera</taxon>
        <taxon>Endopterygota</taxon>
        <taxon>Coleoptera</taxon>
        <taxon>Polyphaga</taxon>
        <taxon>Elateriformia</taxon>
        <taxon>Elateroidea</taxon>
        <taxon>Elateridae</taxon>
        <taxon>Agrypninae</taxon>
        <taxon>Pyrophorini</taxon>
        <taxon>Ignelater</taxon>
    </lineage>
</organism>
<protein>
    <submittedName>
        <fullName evidence="1">Uncharacterized protein</fullName>
    </submittedName>
</protein>
<gene>
    <name evidence="1" type="ORF">ILUMI_04502</name>
</gene>
<evidence type="ECO:0000313" key="2">
    <source>
        <dbReference type="Proteomes" id="UP000801492"/>
    </source>
</evidence>
<reference evidence="1" key="1">
    <citation type="submission" date="2019-08" db="EMBL/GenBank/DDBJ databases">
        <title>The genome of the North American firefly Photinus pyralis.</title>
        <authorList>
            <consortium name="Photinus pyralis genome working group"/>
            <person name="Fallon T.R."/>
            <person name="Sander Lower S.E."/>
            <person name="Weng J.-K."/>
        </authorList>
    </citation>
    <scope>NUCLEOTIDE SEQUENCE</scope>
    <source>
        <strain evidence="1">TRF0915ILg1</strain>
        <tissue evidence="1">Whole body</tissue>
    </source>
</reference>
<comment type="caution">
    <text evidence="1">The sequence shown here is derived from an EMBL/GenBank/DDBJ whole genome shotgun (WGS) entry which is preliminary data.</text>
</comment>
<name>A0A8K0D9L2_IGNLU</name>
<dbReference type="Proteomes" id="UP000801492">
    <property type="component" value="Unassembled WGS sequence"/>
</dbReference>
<evidence type="ECO:0000313" key="1">
    <source>
        <dbReference type="EMBL" id="KAF2901689.1"/>
    </source>
</evidence>
<sequence length="125" mass="14501">MRQVLKYTTEIVGYDTGFIRFPNGTRCVISETKNISDLDDQRLYIACASRNGTVFIKAKIEKSSNAKYNFKKNVGITENSRNFLNSRVSLRHGWFHHKKPKKKGSYRHLGRAVTSGMHWYLLPFN</sequence>